<dbReference type="InterPro" id="IPR000682">
    <property type="entry name" value="PCMT"/>
</dbReference>
<evidence type="ECO:0000256" key="2">
    <source>
        <dbReference type="ARBA" id="ARBA00005369"/>
    </source>
</evidence>
<dbReference type="GO" id="GO:0004719">
    <property type="term" value="F:protein-L-isoaspartate (D-aspartate) O-methyltransferase activity"/>
    <property type="evidence" value="ECO:0007669"/>
    <property type="project" value="UniProtKB-UniRule"/>
</dbReference>
<dbReference type="GO" id="GO:0005737">
    <property type="term" value="C:cytoplasm"/>
    <property type="evidence" value="ECO:0007669"/>
    <property type="project" value="UniProtKB-SubCell"/>
</dbReference>
<comment type="function">
    <text evidence="7">Catalyzes the methyl esterification of L-isoaspartyl residues in peptides and proteins that result from spontaneous decomposition of normal L-aspartyl and L-asparaginyl residues. It plays a role in the repair and/or degradation of damaged proteins.</text>
</comment>
<dbReference type="GO" id="GO:0032259">
    <property type="term" value="P:methylation"/>
    <property type="evidence" value="ECO:0007669"/>
    <property type="project" value="UniProtKB-KW"/>
</dbReference>
<dbReference type="SUPFAM" id="SSF53335">
    <property type="entry name" value="S-adenosyl-L-methionine-dependent methyltransferases"/>
    <property type="match status" value="1"/>
</dbReference>
<dbReference type="GeneID" id="97242025"/>
<keyword evidence="6 7" id="KW-0949">S-adenosyl-L-methionine</keyword>
<keyword evidence="4 7" id="KW-0489">Methyltransferase</keyword>
<comment type="subcellular location">
    <subcellularLocation>
        <location evidence="1 7">Cytoplasm</location>
    </subcellularLocation>
</comment>
<dbReference type="Gene3D" id="3.40.50.150">
    <property type="entry name" value="Vaccinia Virus protein VP39"/>
    <property type="match status" value="1"/>
</dbReference>
<dbReference type="PANTHER" id="PTHR11579">
    <property type="entry name" value="PROTEIN-L-ISOASPARTATE O-METHYLTRANSFERASE"/>
    <property type="match status" value="1"/>
</dbReference>
<organism evidence="8 9">
    <name type="scientific">Tistrella mobilis</name>
    <dbReference type="NCBI Taxonomy" id="171437"/>
    <lineage>
        <taxon>Bacteria</taxon>
        <taxon>Pseudomonadati</taxon>
        <taxon>Pseudomonadota</taxon>
        <taxon>Alphaproteobacteria</taxon>
        <taxon>Geminicoccales</taxon>
        <taxon>Geminicoccaceae</taxon>
        <taxon>Tistrella</taxon>
    </lineage>
</organism>
<comment type="catalytic activity">
    <reaction evidence="7">
        <text>[protein]-L-isoaspartate + S-adenosyl-L-methionine = [protein]-L-isoaspartate alpha-methyl ester + S-adenosyl-L-homocysteine</text>
        <dbReference type="Rhea" id="RHEA:12705"/>
        <dbReference type="Rhea" id="RHEA-COMP:12143"/>
        <dbReference type="Rhea" id="RHEA-COMP:12144"/>
        <dbReference type="ChEBI" id="CHEBI:57856"/>
        <dbReference type="ChEBI" id="CHEBI:59789"/>
        <dbReference type="ChEBI" id="CHEBI:90596"/>
        <dbReference type="ChEBI" id="CHEBI:90598"/>
        <dbReference type="EC" id="2.1.1.77"/>
    </reaction>
</comment>
<evidence type="ECO:0000256" key="1">
    <source>
        <dbReference type="ARBA" id="ARBA00004496"/>
    </source>
</evidence>
<dbReference type="CDD" id="cd02440">
    <property type="entry name" value="AdoMet_MTases"/>
    <property type="match status" value="1"/>
</dbReference>
<evidence type="ECO:0000313" key="9">
    <source>
        <dbReference type="Proteomes" id="UP000075787"/>
    </source>
</evidence>
<protein>
    <recommendedName>
        <fullName evidence="7">Protein-L-isoaspartate O-methyltransferase</fullName>
        <ecNumber evidence="7">2.1.1.77</ecNumber>
    </recommendedName>
    <alternativeName>
        <fullName evidence="7">L-isoaspartyl protein carboxyl methyltransferase</fullName>
    </alternativeName>
    <alternativeName>
        <fullName evidence="7">Protein L-isoaspartyl methyltransferase</fullName>
    </alternativeName>
    <alternativeName>
        <fullName evidence="7">Protein-beta-aspartate methyltransferase</fullName>
        <shortName evidence="7">PIMT</shortName>
    </alternativeName>
</protein>
<dbReference type="AlphaFoldDB" id="A0A162LZL1"/>
<evidence type="ECO:0000256" key="5">
    <source>
        <dbReference type="ARBA" id="ARBA00022679"/>
    </source>
</evidence>
<evidence type="ECO:0000256" key="6">
    <source>
        <dbReference type="ARBA" id="ARBA00022691"/>
    </source>
</evidence>
<sequence length="221" mass="24287">METLAEAKIKLLMQLRSAGITDTRVLKAIETVPREIFVPTPLVPKAYANRALPIGQGQTISQPEVVALMTQALELGDRHKVLEIGTGSGYQTAILSRLARRVYTVERHRSLAREAQTRFGELAMHNVVNRIGDGMRGWPEQAPFDRIIVTAASDEVPEDLLDQLAIGGLMVMPVGAHGREQRLMKLIRNEDGVDDVEIARVRFVPLMPGVPREDDPGSPAG</sequence>
<reference evidence="8 9" key="1">
    <citation type="submission" date="2015-12" db="EMBL/GenBank/DDBJ databases">
        <title>Genome sequence of Tistrella mobilis MCCC 1A02139.</title>
        <authorList>
            <person name="Lu L."/>
            <person name="Lai Q."/>
            <person name="Shao Z."/>
            <person name="Qian P."/>
        </authorList>
    </citation>
    <scope>NUCLEOTIDE SEQUENCE [LARGE SCALE GENOMIC DNA]</scope>
    <source>
        <strain evidence="8 9">MCCC 1A02139</strain>
    </source>
</reference>
<comment type="similarity">
    <text evidence="2 7">Belongs to the methyltransferase superfamily. L-isoaspartyl/D-aspartyl protein methyltransferase family.</text>
</comment>
<evidence type="ECO:0000256" key="4">
    <source>
        <dbReference type="ARBA" id="ARBA00022603"/>
    </source>
</evidence>
<dbReference type="RefSeq" id="WP_062761325.1">
    <property type="nucleotide sequence ID" value="NZ_CP121027.1"/>
</dbReference>
<dbReference type="PROSITE" id="PS01279">
    <property type="entry name" value="PCMT"/>
    <property type="match status" value="1"/>
</dbReference>
<dbReference type="PANTHER" id="PTHR11579:SF0">
    <property type="entry name" value="PROTEIN-L-ISOASPARTATE(D-ASPARTATE) O-METHYLTRANSFERASE"/>
    <property type="match status" value="1"/>
</dbReference>
<feature type="active site" evidence="7">
    <location>
        <position position="61"/>
    </location>
</feature>
<dbReference type="Proteomes" id="UP000075787">
    <property type="component" value="Unassembled WGS sequence"/>
</dbReference>
<dbReference type="FunFam" id="3.40.50.150:FF:000010">
    <property type="entry name" value="Protein-L-isoaspartate O-methyltransferase"/>
    <property type="match status" value="1"/>
</dbReference>
<dbReference type="EC" id="2.1.1.77" evidence="7"/>
<dbReference type="NCBIfam" id="TIGR00080">
    <property type="entry name" value="pimt"/>
    <property type="match status" value="1"/>
</dbReference>
<dbReference type="Pfam" id="PF01135">
    <property type="entry name" value="PCMT"/>
    <property type="match status" value="1"/>
</dbReference>
<dbReference type="InterPro" id="IPR029063">
    <property type="entry name" value="SAM-dependent_MTases_sf"/>
</dbReference>
<accession>A0A162LZL1</accession>
<dbReference type="HAMAP" id="MF_00090">
    <property type="entry name" value="PIMT"/>
    <property type="match status" value="1"/>
</dbReference>
<keyword evidence="3 7" id="KW-0963">Cytoplasm</keyword>
<evidence type="ECO:0000313" key="8">
    <source>
        <dbReference type="EMBL" id="KYO57646.1"/>
    </source>
</evidence>
<name>A0A162LZL1_9PROT</name>
<evidence type="ECO:0000256" key="3">
    <source>
        <dbReference type="ARBA" id="ARBA00022490"/>
    </source>
</evidence>
<evidence type="ECO:0000256" key="7">
    <source>
        <dbReference type="HAMAP-Rule" id="MF_00090"/>
    </source>
</evidence>
<dbReference type="GO" id="GO:0030091">
    <property type="term" value="P:protein repair"/>
    <property type="evidence" value="ECO:0007669"/>
    <property type="project" value="UniProtKB-UniRule"/>
</dbReference>
<keyword evidence="5 7" id="KW-0808">Transferase</keyword>
<dbReference type="OrthoDB" id="9810066at2"/>
<dbReference type="EMBL" id="LPZR01000010">
    <property type="protein sequence ID" value="KYO57646.1"/>
    <property type="molecule type" value="Genomic_DNA"/>
</dbReference>
<proteinExistence type="inferred from homology"/>
<dbReference type="NCBIfam" id="NF001453">
    <property type="entry name" value="PRK00312.1"/>
    <property type="match status" value="1"/>
</dbReference>
<gene>
    <name evidence="7" type="primary">pcm</name>
    <name evidence="8" type="ORF">AUP44_19330</name>
</gene>
<comment type="caution">
    <text evidence="8">The sequence shown here is derived from an EMBL/GenBank/DDBJ whole genome shotgun (WGS) entry which is preliminary data.</text>
</comment>